<dbReference type="InterPro" id="IPR027417">
    <property type="entry name" value="P-loop_NTPase"/>
</dbReference>
<dbReference type="SUPFAM" id="SSF52540">
    <property type="entry name" value="P-loop containing nucleoside triphosphate hydrolases"/>
    <property type="match status" value="1"/>
</dbReference>
<dbReference type="CDD" id="cd02019">
    <property type="entry name" value="NK"/>
    <property type="match status" value="1"/>
</dbReference>
<sequence length="170" mass="20499">MKIAIIGYSGSGKSTLARKLSKYYKAPVLFLDKVNFLPNWIERDRDEGRLIVCDFMKNDSWVIDGNYSDFFQKERLEQADKIIFLNFPRRICIYRALKRYFRYKNTTREDMAKGCIEKIDLEFIWWILYEGRTKEIRNHYKQIEQDFKNKIVVLKKAKEVNLFLQKITNS</sequence>
<dbReference type="NCBIfam" id="NF005576">
    <property type="entry name" value="PRK07261.1"/>
    <property type="match status" value="1"/>
</dbReference>
<dbReference type="Gene3D" id="3.40.50.300">
    <property type="entry name" value="P-loop containing nucleotide triphosphate hydrolases"/>
    <property type="match status" value="1"/>
</dbReference>
<dbReference type="PANTHER" id="PTHR37816">
    <property type="entry name" value="YALI0E33011P"/>
    <property type="match status" value="1"/>
</dbReference>
<reference evidence="1 2" key="1">
    <citation type="submission" date="2014-09" db="EMBL/GenBank/DDBJ databases">
        <authorList>
            <person name="Hornung B.V."/>
        </authorList>
    </citation>
    <scope>NUCLEOTIDE SEQUENCE [LARGE SCALE GENOMIC DNA]</scope>
    <source>
        <strain evidence="1 2">FRIFI</strain>
    </source>
</reference>
<gene>
    <name evidence="1" type="ORF">FRIFI_1088</name>
</gene>
<protein>
    <submittedName>
        <fullName evidence="1">Topology modulation protein</fullName>
    </submittedName>
</protein>
<dbReference type="AlphaFoldDB" id="A0A2P2BQL1"/>
<name>A0A2P2BQL1_9FIRM</name>
<dbReference type="Proteomes" id="UP000245695">
    <property type="component" value="Chromosome 1"/>
</dbReference>
<proteinExistence type="predicted"/>
<dbReference type="RefSeq" id="WP_166505244.1">
    <property type="nucleotide sequence ID" value="NZ_LN650648.1"/>
</dbReference>
<evidence type="ECO:0000313" key="1">
    <source>
        <dbReference type="EMBL" id="CEI72628.1"/>
    </source>
</evidence>
<dbReference type="PANTHER" id="PTHR37816:SF3">
    <property type="entry name" value="MODULATES DNA TOPOLOGY"/>
    <property type="match status" value="1"/>
</dbReference>
<evidence type="ECO:0000313" key="2">
    <source>
        <dbReference type="Proteomes" id="UP000245695"/>
    </source>
</evidence>
<keyword evidence="2" id="KW-1185">Reference proteome</keyword>
<dbReference type="KEGG" id="rhom:FRIFI_1088"/>
<dbReference type="EMBL" id="LN650648">
    <property type="protein sequence ID" value="CEI72628.1"/>
    <property type="molecule type" value="Genomic_DNA"/>
</dbReference>
<dbReference type="InterPro" id="IPR052922">
    <property type="entry name" value="Cytidylate_Kinase-2"/>
</dbReference>
<accession>A0A2P2BQL1</accession>
<organism evidence="1 2">
    <name type="scientific">Romboutsia hominis</name>
    <dbReference type="NCBI Taxonomy" id="1507512"/>
    <lineage>
        <taxon>Bacteria</taxon>
        <taxon>Bacillati</taxon>
        <taxon>Bacillota</taxon>
        <taxon>Clostridia</taxon>
        <taxon>Peptostreptococcales</taxon>
        <taxon>Peptostreptococcaceae</taxon>
        <taxon>Romboutsia</taxon>
    </lineage>
</organism>